<organism evidence="1 2">
    <name type="scientific">Paracidovorax citrulli</name>
    <name type="common">Acidovorax citrulli</name>
    <dbReference type="NCBI Taxonomy" id="80869"/>
    <lineage>
        <taxon>Bacteria</taxon>
        <taxon>Pseudomonadati</taxon>
        <taxon>Pseudomonadota</taxon>
        <taxon>Betaproteobacteria</taxon>
        <taxon>Burkholderiales</taxon>
        <taxon>Comamonadaceae</taxon>
        <taxon>Paracidovorax</taxon>
    </lineage>
</organism>
<dbReference type="Proteomes" id="UP001242732">
    <property type="component" value="Chromosome"/>
</dbReference>
<proteinExistence type="predicted"/>
<accession>A0ABY9AWU0</accession>
<keyword evidence="2" id="KW-1185">Reference proteome</keyword>
<dbReference type="RefSeq" id="WP_011795459.1">
    <property type="nucleotide sequence ID" value="NZ_CP023687.1"/>
</dbReference>
<reference evidence="1 2" key="1">
    <citation type="submission" date="2023-06" db="EMBL/GenBank/DDBJ databases">
        <authorList>
            <person name="Ham H."/>
            <person name="Park D.S."/>
        </authorList>
    </citation>
    <scope>NUCLEOTIDE SEQUENCE [LARGE SCALE GENOMIC DNA]</scope>
    <source>
        <strain evidence="1 2">KACC 17005</strain>
    </source>
</reference>
<gene>
    <name evidence="1" type="ORF">QRO08_09685</name>
</gene>
<sequence>MRRTGFRRAPRPAAPAPDREVRLAARAARAMAEVTPRAAVHAPCGSPALAVPKTVFVRSRLYRHLVAQLPCKFCGVPGLSQCAHANTGKGASLKVCDLESFPLCMDRPGVRGCHALFDQGALFTKLARREIERAWVADTQRQIWALGLWPKSLRTPVFVDLPS</sequence>
<evidence type="ECO:0000313" key="1">
    <source>
        <dbReference type="EMBL" id="WIY51356.1"/>
    </source>
</evidence>
<protein>
    <submittedName>
        <fullName evidence="1">Uncharacterized protein</fullName>
    </submittedName>
</protein>
<dbReference type="EMBL" id="CP127363">
    <property type="protein sequence ID" value="WIY51356.1"/>
    <property type="molecule type" value="Genomic_DNA"/>
</dbReference>
<name>A0ABY9AWU0_PARCI</name>
<evidence type="ECO:0000313" key="2">
    <source>
        <dbReference type="Proteomes" id="UP001242732"/>
    </source>
</evidence>